<dbReference type="AlphaFoldDB" id="A0A0W0SGP3"/>
<sequence>MTIVKRITDLSNYTTVLPYDSELFGIYQPLLGWKSKRIQERFQTGFQNDKASILEKLKNQFAGLIDINYTQDGQINIQIKAGALEAGKIRTFDSVVLQQISLQLPPYQNYQPSIWDTIITNDNVNAILNKNIVKIYTDAYSQINNRSNLNPSTGILSRAGNVTGSSINTRRIDVGVLEHQLEYESSVAGTLLFLVKQRAYDLLTQIFYSTVNNTEEATRLAKMLSADNSSDAFLNINDLDPTNKDYLDCVALSPISIVHLFRQYFFELDTFLGTPVDHVWLSPGSTVELIEVHTRSTTIERTLETTLDLITKSSTTTTTQDELSDAVKEDNQQDVNFGASVKASYASVEATSSFDDKTSQQTAREATHKQMRQQTEQLSSEIRKNYKSTFKTVTETTDISSIKHTLTNTTEELINYELRRKMRQVGVQVQDVGSYLCWQTYVDDPGKELGIAELVHIAVPADLDSIPHPEEIPTFQPFQEEKNITIPFVSIDGTDADNKKVYVNGVYSGTEWVVFDDVEKIQADFAQEFVCSKANYDLTDVEFDPQGKPVKVSRKDSIQNLSDKATFTLHLDYADFQGENSLDVALILHWAPKAGANDAIIQQNNANLANFKAKEKAEYEKAYVETVKDRVTLASKIKSRDSDDLREEERIVVYRQLVQSMLLNNVPLPDDRTRHVVAELINSIFDIDKMLYFVSPEWWRPRLHRSKQQLQETPTPIFNPSGPVLSGVNRVLQKGLMNKISIADLNSENNLLSSSTVGWGGINEQQRDNYYITEDSDPAKLGSSLGWLLQLDGDNMRNAFLNAPWVKAVIPIRPGKEEAAINWLKGVEGLNGITDDVIYHTNNPDEKDINGHPLDGQKMIDVIMDLAKKIQQKYQEGIQTGKYPKPSEVSDPALVDDTNTVTATPIDRVYEHGFFPLQGGFRANVGKNYEIFDQWIEILPTDQIVPVEVKYDPKTGRQI</sequence>
<dbReference type="RefSeq" id="WP_058387354.1">
    <property type="nucleotide sequence ID" value="NZ_LNXW01000009.1"/>
</dbReference>
<comment type="caution">
    <text evidence="1">The sequence shown here is derived from an EMBL/GenBank/DDBJ whole genome shotgun (WGS) entry which is preliminary data.</text>
</comment>
<dbReference type="EMBL" id="LNXW01000009">
    <property type="protein sequence ID" value="KTC82285.1"/>
    <property type="molecule type" value="Genomic_DNA"/>
</dbReference>
<accession>A0A0W0SGP3</accession>
<evidence type="ECO:0000313" key="1">
    <source>
        <dbReference type="EMBL" id="KTC82285.1"/>
    </source>
</evidence>
<organism evidence="1 2">
    <name type="scientific">Legionella cherrii</name>
    <dbReference type="NCBI Taxonomy" id="28084"/>
    <lineage>
        <taxon>Bacteria</taxon>
        <taxon>Pseudomonadati</taxon>
        <taxon>Pseudomonadota</taxon>
        <taxon>Gammaproteobacteria</taxon>
        <taxon>Legionellales</taxon>
        <taxon>Legionellaceae</taxon>
        <taxon>Legionella</taxon>
    </lineage>
</organism>
<protein>
    <submittedName>
        <fullName evidence="1">Uncharacterized protein</fullName>
    </submittedName>
</protein>
<dbReference type="OrthoDB" id="8877021at2"/>
<dbReference type="STRING" id="28084.Lche_0549"/>
<gene>
    <name evidence="1" type="ORF">Lche_0549</name>
</gene>
<reference evidence="1 2" key="1">
    <citation type="submission" date="2015-11" db="EMBL/GenBank/DDBJ databases">
        <title>Genomic analysis of 38 Legionella species identifies large and diverse effector repertoires.</title>
        <authorList>
            <person name="Burstein D."/>
            <person name="Amaro F."/>
            <person name="Zusman T."/>
            <person name="Lifshitz Z."/>
            <person name="Cohen O."/>
            <person name="Gilbert J.A."/>
            <person name="Pupko T."/>
            <person name="Shuman H.A."/>
            <person name="Segal G."/>
        </authorList>
    </citation>
    <scope>NUCLEOTIDE SEQUENCE [LARGE SCALE GENOMIC DNA]</scope>
    <source>
        <strain evidence="1 2">ORW</strain>
    </source>
</reference>
<evidence type="ECO:0000313" key="2">
    <source>
        <dbReference type="Proteomes" id="UP000054921"/>
    </source>
</evidence>
<proteinExistence type="predicted"/>
<name>A0A0W0SGP3_9GAMM</name>
<dbReference type="Proteomes" id="UP000054921">
    <property type="component" value="Unassembled WGS sequence"/>
</dbReference>
<dbReference type="PATRIC" id="fig|28084.5.peg.590"/>